<dbReference type="Proteomes" id="UP000190652">
    <property type="component" value="Unassembled WGS sequence"/>
</dbReference>
<dbReference type="InterPro" id="IPR051083">
    <property type="entry name" value="GrpII_Intron_Splice-Mob/Def"/>
</dbReference>
<feature type="domain" description="Reverse transcriptase" evidence="2">
    <location>
        <begin position="69"/>
        <end position="363"/>
    </location>
</feature>
<dbReference type="Pfam" id="PF00078">
    <property type="entry name" value="RVT_1"/>
    <property type="match status" value="1"/>
</dbReference>
<sequence>MRNPQNVLNNLTKHSKDKNYQFERLYRLLYNKEMYLVAYQTIYANPGHLTPGVDELTIDGMSIARIDQLIDSLKDESYQPHPSRRTYIPKKNGKLRPLGIPSFDDKLLQQVIKMILEAIYEGQFEPSSHGFRPNKSCHTALTQIQKTYTGTKWFIEGDIKSFFDNINHDVMIHILRERITDERFLRLIRKFLNAGYVEDWKFYKTYSGTPQGGIISPILANIYLDKFDKYMTDYVKNFCQGKYRKRTPEYRQNEIELGKARRALEYVSTENQRQEVIQRIRQLEKERVLIPHSDPMDSSFKRLTYTRYADDFICGVIGSKEDALRIKADIKDYLEAVLKLELSVEKTLITNARDKAKFLGYHLYIRQSNLAKRDSAGRLVRNYTGRLVLEVSIETIRDRLLSYGAMKMTYHRGYEVWKPTARYFMKDCDDLEILERYNAEIRGFYNYYCIANNSSILHRFKYIMEYSMYKTYATKYRTTKSHIIRKYKKDGQFRVQYIGRKGDTMTRYFYNGGFKRQKKSFLDNDNLPNTAKYFSRTNLIDRLKASRCEYCQATDSSLEIHHVRKLKDLKGKTFWERLMISRQRKTIALCKDCHKKLHHGKLD</sequence>
<reference evidence="4 6" key="2">
    <citation type="submission" date="2017-02" db="EMBL/GenBank/DDBJ databases">
        <title>Draft genome sequence of Streptococcus mitis CCUG 63687.</title>
        <authorList>
            <person name="Salva-Serra F."/>
            <person name="Engstrom-Jakobsson H."/>
            <person name="Thorell K."/>
            <person name="Jaen-Luchoro D."/>
            <person name="Gonzales-Siles L."/>
            <person name="Karlsson R."/>
            <person name="Yazdan S."/>
            <person name="Boulund F."/>
            <person name="Johnning A."/>
            <person name="Engstrand L."/>
            <person name="Kristiansson E."/>
            <person name="Moore E."/>
        </authorList>
    </citation>
    <scope>NUCLEOTIDE SEQUENCE [LARGE SCALE GENOMIC DNA]</scope>
    <source>
        <strain evidence="4 6">CCUG 63687</strain>
    </source>
</reference>
<comment type="caution">
    <text evidence="3">The sequence shown here is derived from an EMBL/GenBank/DDBJ whole genome shotgun (WGS) entry which is preliminary data.</text>
</comment>
<dbReference type="InterPro" id="IPR043502">
    <property type="entry name" value="DNA/RNA_pol_sf"/>
</dbReference>
<dbReference type="PATRIC" id="fig|28037.212.peg.744"/>
<keyword evidence="4" id="KW-0808">Transferase</keyword>
<evidence type="ECO:0000313" key="5">
    <source>
        <dbReference type="Proteomes" id="UP000033538"/>
    </source>
</evidence>
<proteinExistence type="predicted"/>
<dbReference type="EMBL" id="MUYO01000001">
    <property type="protein sequence ID" value="OOS18808.1"/>
    <property type="molecule type" value="Genomic_DNA"/>
</dbReference>
<keyword evidence="4" id="KW-0548">Nucleotidyltransferase</keyword>
<dbReference type="InterPro" id="IPR024937">
    <property type="entry name" value="Domain_X"/>
</dbReference>
<dbReference type="Proteomes" id="UP000033538">
    <property type="component" value="Unassembled WGS sequence"/>
</dbReference>
<evidence type="ECO:0000259" key="2">
    <source>
        <dbReference type="PROSITE" id="PS50878"/>
    </source>
</evidence>
<protein>
    <submittedName>
        <fullName evidence="4">Group II intron reverse transcriptase/maturase</fullName>
    </submittedName>
    <submittedName>
        <fullName evidence="3">Group II intron-encoded protein LtrA</fullName>
    </submittedName>
</protein>
<dbReference type="GO" id="GO:0006397">
    <property type="term" value="P:mRNA processing"/>
    <property type="evidence" value="ECO:0007669"/>
    <property type="project" value="InterPro"/>
</dbReference>
<dbReference type="SMART" id="SM00507">
    <property type="entry name" value="HNHc"/>
    <property type="match status" value="1"/>
</dbReference>
<gene>
    <name evidence="3" type="primary">ltrA</name>
    <name evidence="4" type="ORF">B0686_02325</name>
    <name evidence="3" type="ORF">TZ90_00778</name>
</gene>
<dbReference type="PANTHER" id="PTHR34047">
    <property type="entry name" value="NUCLEAR INTRON MATURASE 1, MITOCHONDRIAL-RELATED"/>
    <property type="match status" value="1"/>
</dbReference>
<accession>A0A0F2DBJ8</accession>
<evidence type="ECO:0000256" key="1">
    <source>
        <dbReference type="ARBA" id="ARBA00022763"/>
    </source>
</evidence>
<dbReference type="EMBL" id="JYGP01000002">
    <property type="protein sequence ID" value="KJQ68412.1"/>
    <property type="molecule type" value="Genomic_DNA"/>
</dbReference>
<evidence type="ECO:0000313" key="6">
    <source>
        <dbReference type="Proteomes" id="UP000190652"/>
    </source>
</evidence>
<dbReference type="GO" id="GO:0003964">
    <property type="term" value="F:RNA-directed DNA polymerase activity"/>
    <property type="evidence" value="ECO:0007669"/>
    <property type="project" value="UniProtKB-KW"/>
</dbReference>
<dbReference type="PROSITE" id="PS50878">
    <property type="entry name" value="RT_POL"/>
    <property type="match status" value="1"/>
</dbReference>
<dbReference type="Pfam" id="PF21368">
    <property type="entry name" value="AI2M-like_HNH"/>
    <property type="match status" value="1"/>
</dbReference>
<evidence type="ECO:0000313" key="3">
    <source>
        <dbReference type="EMBL" id="KJQ68412.1"/>
    </source>
</evidence>
<dbReference type="InterPro" id="IPR000477">
    <property type="entry name" value="RT_dom"/>
</dbReference>
<dbReference type="RefSeq" id="WP_045611583.1">
    <property type="nucleotide sequence ID" value="NZ_JYGP01000002.1"/>
</dbReference>
<keyword evidence="4" id="KW-0695">RNA-directed DNA polymerase</keyword>
<dbReference type="GO" id="GO:0006974">
    <property type="term" value="P:DNA damage response"/>
    <property type="evidence" value="ECO:0007669"/>
    <property type="project" value="UniProtKB-KW"/>
</dbReference>
<dbReference type="AlphaFoldDB" id="A0A0F2DBJ8"/>
<dbReference type="Pfam" id="PF01348">
    <property type="entry name" value="Intron_maturas2"/>
    <property type="match status" value="1"/>
</dbReference>
<dbReference type="CDD" id="cd00085">
    <property type="entry name" value="HNHc"/>
    <property type="match status" value="1"/>
</dbReference>
<organism evidence="3 5">
    <name type="scientific">Streptococcus mitis</name>
    <dbReference type="NCBI Taxonomy" id="28037"/>
    <lineage>
        <taxon>Bacteria</taxon>
        <taxon>Bacillati</taxon>
        <taxon>Bacillota</taxon>
        <taxon>Bacilli</taxon>
        <taxon>Lactobacillales</taxon>
        <taxon>Streptococcaceae</taxon>
        <taxon>Streptococcus</taxon>
        <taxon>Streptococcus mitis group</taxon>
    </lineage>
</organism>
<evidence type="ECO:0000313" key="4">
    <source>
        <dbReference type="EMBL" id="OOS18808.1"/>
    </source>
</evidence>
<dbReference type="InterPro" id="IPR049030">
    <property type="entry name" value="AI2M-like_HNH"/>
</dbReference>
<dbReference type="InterPro" id="IPR003615">
    <property type="entry name" value="HNH_nuc"/>
</dbReference>
<reference evidence="3 5" key="1">
    <citation type="submission" date="2015-02" db="EMBL/GenBank/DDBJ databases">
        <title>Evolution of amylase-binding proteins of oral streptococcal species.</title>
        <authorList>
            <person name="Haase E.M."/>
        </authorList>
    </citation>
    <scope>NUCLEOTIDE SEQUENCE [LARGE SCALE GENOMIC DNA]</scope>
    <source>
        <strain evidence="3 5">OT25</strain>
    </source>
</reference>
<dbReference type="CDD" id="cd01651">
    <property type="entry name" value="RT_G2_intron"/>
    <property type="match status" value="1"/>
</dbReference>
<name>A0A0F2DBJ8_STRMT</name>
<dbReference type="PANTHER" id="PTHR34047:SF8">
    <property type="entry name" value="PROTEIN YKFC"/>
    <property type="match status" value="1"/>
</dbReference>
<keyword evidence="1" id="KW-0227">DNA damage</keyword>
<dbReference type="SUPFAM" id="SSF56672">
    <property type="entry name" value="DNA/RNA polymerases"/>
    <property type="match status" value="1"/>
</dbReference>